<sequence length="236" mass="27398">MEEMKNILIQLKETMDTNNSNTNKKLDNIQECLTPLKLQVEFLNKKVDIFDKNNRRKNLIVHGLQAVENGTKSQHDLENEITNLFNQKLQMTDFTKHEIDFVRRMGTSNDVTPAIPGPRPVIVGLTTERRKHEILRNSNKLKNTKIYIHQDLTEQAREERKQLVKQMKEERARGNFVVIRKNKLVSDDDKSNKTKRALSESPNDKIAFKRPLFQSNLTDYISQNTSHSSNFPKNGG</sequence>
<dbReference type="EMBL" id="HBUF01629412">
    <property type="protein sequence ID" value="CAG6782811.1"/>
    <property type="molecule type" value="Transcribed_RNA"/>
</dbReference>
<evidence type="ECO:0008006" key="3">
    <source>
        <dbReference type="Google" id="ProtNLM"/>
    </source>
</evidence>
<dbReference type="EMBL" id="HBUF01107460">
    <property type="protein sequence ID" value="CAG6639497.1"/>
    <property type="molecule type" value="Transcribed_RNA"/>
</dbReference>
<protein>
    <recommendedName>
        <fullName evidence="3">Endonuclease-reverse transcriptase</fullName>
    </recommendedName>
</protein>
<evidence type="ECO:0000256" key="1">
    <source>
        <dbReference type="SAM" id="MobiDB-lite"/>
    </source>
</evidence>
<dbReference type="AlphaFoldDB" id="A0A8D8VXM1"/>
<dbReference type="Gene3D" id="3.30.70.1820">
    <property type="entry name" value="L1 transposable element, RRM domain"/>
    <property type="match status" value="1"/>
</dbReference>
<evidence type="ECO:0000313" key="2">
    <source>
        <dbReference type="EMBL" id="CAG6639497.1"/>
    </source>
</evidence>
<organism evidence="2">
    <name type="scientific">Cacopsylla melanoneura</name>
    <dbReference type="NCBI Taxonomy" id="428564"/>
    <lineage>
        <taxon>Eukaryota</taxon>
        <taxon>Metazoa</taxon>
        <taxon>Ecdysozoa</taxon>
        <taxon>Arthropoda</taxon>
        <taxon>Hexapoda</taxon>
        <taxon>Insecta</taxon>
        <taxon>Pterygota</taxon>
        <taxon>Neoptera</taxon>
        <taxon>Paraneoptera</taxon>
        <taxon>Hemiptera</taxon>
        <taxon>Sternorrhyncha</taxon>
        <taxon>Psylloidea</taxon>
        <taxon>Psyllidae</taxon>
        <taxon>Psyllinae</taxon>
        <taxon>Cacopsylla</taxon>
    </lineage>
</organism>
<proteinExistence type="predicted"/>
<reference evidence="2" key="1">
    <citation type="submission" date="2021-05" db="EMBL/GenBank/DDBJ databases">
        <authorList>
            <person name="Alioto T."/>
            <person name="Alioto T."/>
            <person name="Gomez Garrido J."/>
        </authorList>
    </citation>
    <scope>NUCLEOTIDE SEQUENCE</scope>
</reference>
<name>A0A8D8VXM1_9HEMI</name>
<dbReference type="EMBL" id="HBUF01426250">
    <property type="protein sequence ID" value="CAG6741435.1"/>
    <property type="molecule type" value="Transcribed_RNA"/>
</dbReference>
<feature type="region of interest" description="Disordered" evidence="1">
    <location>
        <begin position="187"/>
        <end position="210"/>
    </location>
</feature>
<dbReference type="EMBL" id="HBUF01629411">
    <property type="protein sequence ID" value="CAG6782810.1"/>
    <property type="molecule type" value="Transcribed_RNA"/>
</dbReference>
<dbReference type="EMBL" id="HBUF01426251">
    <property type="protein sequence ID" value="CAG6741436.1"/>
    <property type="molecule type" value="Transcribed_RNA"/>
</dbReference>
<dbReference type="EMBL" id="HBUF01107459">
    <property type="protein sequence ID" value="CAG6639496.1"/>
    <property type="molecule type" value="Transcribed_RNA"/>
</dbReference>
<accession>A0A8D8VXM1</accession>
<dbReference type="EMBL" id="HBUF01275361">
    <property type="protein sequence ID" value="CAG6686238.1"/>
    <property type="molecule type" value="Transcribed_RNA"/>
</dbReference>